<reference evidence="2 3" key="1">
    <citation type="journal article" date="2019" name="ACS Chem. Biol.">
        <title>Identification and Mobilization of a Cryptic Antibiotic Biosynthesis Gene Locus from a Human-Pathogenic Nocardia Isolate.</title>
        <authorList>
            <person name="Herisse M."/>
            <person name="Ishida K."/>
            <person name="Porter J.L."/>
            <person name="Howden B."/>
            <person name="Hertweck C."/>
            <person name="Stinear T.P."/>
            <person name="Pidot S.J."/>
        </authorList>
    </citation>
    <scope>NUCLEOTIDE SEQUENCE [LARGE SCALE GENOMIC DNA]</scope>
    <source>
        <strain evidence="2 3">AUSMDU00012717</strain>
    </source>
</reference>
<accession>A0A6G9YHB7</accession>
<keyword evidence="3" id="KW-1185">Reference proteome</keyword>
<dbReference type="AlphaFoldDB" id="A0A6G9YHB7"/>
<protein>
    <submittedName>
        <fullName evidence="2">Uncharacterized protein</fullName>
    </submittedName>
</protein>
<proteinExistence type="predicted"/>
<dbReference type="Proteomes" id="UP000503540">
    <property type="component" value="Chromosome"/>
</dbReference>
<feature type="region of interest" description="Disordered" evidence="1">
    <location>
        <begin position="1"/>
        <end position="22"/>
    </location>
</feature>
<sequence>MDPPRFRDSGLAVEIGPKGTDLSRHPVEELTAVAHALKYPALQGLGW</sequence>
<gene>
    <name evidence="2" type="ORF">F5544_24190</name>
</gene>
<evidence type="ECO:0000313" key="3">
    <source>
        <dbReference type="Proteomes" id="UP000503540"/>
    </source>
</evidence>
<organism evidence="2 3">
    <name type="scientific">Nocardia arthritidis</name>
    <dbReference type="NCBI Taxonomy" id="228602"/>
    <lineage>
        <taxon>Bacteria</taxon>
        <taxon>Bacillati</taxon>
        <taxon>Actinomycetota</taxon>
        <taxon>Actinomycetes</taxon>
        <taxon>Mycobacteriales</taxon>
        <taxon>Nocardiaceae</taxon>
        <taxon>Nocardia</taxon>
    </lineage>
</organism>
<dbReference type="KEGG" id="nah:F5544_24190"/>
<dbReference type="EMBL" id="CP046172">
    <property type="protein sequence ID" value="QIS12695.1"/>
    <property type="molecule type" value="Genomic_DNA"/>
</dbReference>
<dbReference type="RefSeq" id="WP_167475344.1">
    <property type="nucleotide sequence ID" value="NZ_CP046172.1"/>
</dbReference>
<evidence type="ECO:0000313" key="2">
    <source>
        <dbReference type="EMBL" id="QIS12695.1"/>
    </source>
</evidence>
<name>A0A6G9YHB7_9NOCA</name>
<evidence type="ECO:0000256" key="1">
    <source>
        <dbReference type="SAM" id="MobiDB-lite"/>
    </source>
</evidence>